<accession>A0A1D7W434</accession>
<dbReference type="InterPro" id="IPR036291">
    <property type="entry name" value="NAD(P)-bd_dom_sf"/>
</dbReference>
<organism evidence="1 3">
    <name type="scientific">Brevibacterium aurantiacum</name>
    <dbReference type="NCBI Taxonomy" id="273384"/>
    <lineage>
        <taxon>Bacteria</taxon>
        <taxon>Bacillati</taxon>
        <taxon>Actinomycetota</taxon>
        <taxon>Actinomycetes</taxon>
        <taxon>Micrococcales</taxon>
        <taxon>Brevibacteriaceae</taxon>
        <taxon>Brevibacterium</taxon>
    </lineage>
</organism>
<proteinExistence type="predicted"/>
<evidence type="ECO:0000313" key="2">
    <source>
        <dbReference type="EMBL" id="SMX82888.1"/>
    </source>
</evidence>
<dbReference type="Gene3D" id="3.40.50.720">
    <property type="entry name" value="NAD(P)-binding Rossmann-like Domain"/>
    <property type="match status" value="1"/>
</dbReference>
<dbReference type="EMBL" id="CP017150">
    <property type="protein sequence ID" value="AOP53725.1"/>
    <property type="molecule type" value="Genomic_DNA"/>
</dbReference>
<dbReference type="NCBIfam" id="NF006159">
    <property type="entry name" value="PRK08303.1"/>
    <property type="match status" value="1"/>
</dbReference>
<dbReference type="PANTHER" id="PTHR44147">
    <property type="entry name" value="DEHYDROGENASE/REDUCTASE SDR FAMILY MEMBER 1"/>
    <property type="match status" value="1"/>
</dbReference>
<dbReference type="Proteomes" id="UP000094793">
    <property type="component" value="Chromosome"/>
</dbReference>
<name>A0A1D7W434_BREAU</name>
<keyword evidence="4" id="KW-1185">Reference proteome</keyword>
<dbReference type="EMBL" id="FXZB01000013">
    <property type="protein sequence ID" value="SMX82888.1"/>
    <property type="molecule type" value="Genomic_DNA"/>
</dbReference>
<accession>A0A2H1J6C4</accession>
<sequence length="331" mass="36260">MIARDAVIMTSSQAPAEPEFPPFVQRPLKGRVALVAGATRGAGRAIARNLARAGAFVYCTGRSTSAQPSDYGRSETIEGTAQLIEADGGHAQALVCDHLKPEMIHEVVRRIDEQHGRLDVVVNDIGGEAYVSWGEKFWDTDFDSGMRLVNAGLLTHLHTAHAALPLLTRTPGGLHIEITDGTSEFNAAHYRESIYLDLTKTAVSRLAFGLGHELSDSECTALAITPGWLRSEMMLDLFDTSEQTWLRDSLDTERELPPADFAISETPHLLGRTVVAVASDAQRHRFNTRTLSTRELADIYAIDDIDGSRPDSWSFMAAKEADLGADAREYR</sequence>
<dbReference type="eggNOG" id="COG1028">
    <property type="taxonomic scope" value="Bacteria"/>
</dbReference>
<evidence type="ECO:0000313" key="3">
    <source>
        <dbReference type="Proteomes" id="UP000094793"/>
    </source>
</evidence>
<reference evidence="3" key="2">
    <citation type="submission" date="2016-09" db="EMBL/GenBank/DDBJ databases">
        <title>Complete Genome Sequence of Brevibacterium linens SMQ-1335.</title>
        <authorList>
            <person name="de Melo A.G."/>
            <person name="Labrie S.J."/>
            <person name="Dumaresq J."/>
            <person name="Roberts R.J."/>
            <person name="Tremblay D.M."/>
            <person name="Moineau S."/>
        </authorList>
    </citation>
    <scope>NUCLEOTIDE SEQUENCE [LARGE SCALE GENOMIC DNA]</scope>
    <source>
        <strain evidence="3">SMQ-1335</strain>
    </source>
</reference>
<dbReference type="EC" id="1.1.1.100" evidence="1"/>
<reference evidence="4" key="4">
    <citation type="submission" date="2017-03" db="EMBL/GenBank/DDBJ databases">
        <authorList>
            <person name="Monnet C."/>
        </authorList>
    </citation>
    <scope>NUCLEOTIDE SEQUENCE [LARGE SCALE GENOMIC DNA]</scope>
    <source>
        <strain evidence="4">ATCC 9175</strain>
    </source>
</reference>
<dbReference type="Pfam" id="PF00106">
    <property type="entry name" value="adh_short"/>
    <property type="match status" value="1"/>
</dbReference>
<dbReference type="PRINTS" id="PR00081">
    <property type="entry name" value="GDHRDH"/>
</dbReference>
<dbReference type="AlphaFoldDB" id="A0A1D7W434"/>
<gene>
    <name evidence="2" type="ORF">BAUR9175_02071</name>
    <name evidence="1" type="ORF">BLSMQ_2015</name>
</gene>
<protein>
    <submittedName>
        <fullName evidence="1">3-oxoacyl-[acyl-carrier protein] reductase</fullName>
        <ecNumber evidence="1">1.1.1.100</ecNumber>
    </submittedName>
    <submittedName>
        <fullName evidence="2">NAD(P)-dependent dehydrogenase, short-chain alcohol dehydrogenase family</fullName>
    </submittedName>
</protein>
<reference evidence="1" key="1">
    <citation type="submission" date="2016-09" db="EMBL/GenBank/DDBJ databases">
        <title>Complete Genome Sequence of Brevibacterium aurantiacum SMQ-1335.</title>
        <authorList>
            <person name="de Melo A.G."/>
            <person name="Labrie S.J."/>
            <person name="Dumaresq J."/>
            <person name="Roberts R.J."/>
            <person name="Tremblay D.M."/>
            <person name="Moineau S."/>
        </authorList>
    </citation>
    <scope>NUCLEOTIDE SEQUENCE</scope>
    <source>
        <strain evidence="1">SMQ-1335</strain>
    </source>
</reference>
<evidence type="ECO:0000313" key="4">
    <source>
        <dbReference type="Proteomes" id="UP000234525"/>
    </source>
</evidence>
<evidence type="ECO:0000313" key="1">
    <source>
        <dbReference type="EMBL" id="AOP53725.1"/>
    </source>
</evidence>
<dbReference type="SUPFAM" id="SSF51735">
    <property type="entry name" value="NAD(P)-binding Rossmann-fold domains"/>
    <property type="match status" value="1"/>
</dbReference>
<dbReference type="Proteomes" id="UP000234525">
    <property type="component" value="Unassembled WGS sequence"/>
</dbReference>
<dbReference type="PANTHER" id="PTHR44147:SF2">
    <property type="entry name" value="DEHYDROGENASE_REDUCTASE SDR FAMILY MEMBER 1"/>
    <property type="match status" value="1"/>
</dbReference>
<keyword evidence="1" id="KW-0560">Oxidoreductase</keyword>
<dbReference type="KEGG" id="blin:BLSMQ_2015"/>
<dbReference type="PATRIC" id="fig|1703.10.peg.2075"/>
<reference evidence="2" key="3">
    <citation type="submission" date="2017-03" db="EMBL/GenBank/DDBJ databases">
        <authorList>
            <person name="Afonso C.L."/>
            <person name="Miller P.J."/>
            <person name="Scott M.A."/>
            <person name="Spackman E."/>
            <person name="Goraichik I."/>
            <person name="Dimitrov K.M."/>
            <person name="Suarez D.L."/>
            <person name="Swayne D.E."/>
        </authorList>
    </citation>
    <scope>NUCLEOTIDE SEQUENCE [LARGE SCALE GENOMIC DNA]</scope>
    <source>
        <strain evidence="2">ATCC 9175</strain>
    </source>
</reference>
<dbReference type="GO" id="GO:0004316">
    <property type="term" value="F:3-oxoacyl-[acyl-carrier-protein] reductase (NADPH) activity"/>
    <property type="evidence" value="ECO:0007669"/>
    <property type="project" value="UniProtKB-EC"/>
</dbReference>
<dbReference type="InterPro" id="IPR002347">
    <property type="entry name" value="SDR_fam"/>
</dbReference>